<dbReference type="KEGG" id="pagb:AWM79_19860"/>
<dbReference type="GO" id="GO:0004674">
    <property type="term" value="F:protein serine/threonine kinase activity"/>
    <property type="evidence" value="ECO:0007669"/>
    <property type="project" value="UniProtKB-KW"/>
</dbReference>
<sequence length="483" mass="54222">MRLSDLKSAGRTPVLPLSIDLADAAGSGQLQLLSLLRVLPGQRYVGAGVWRGRTVLAKLLVGNKAARHFQRELRGVRLLAEQGLTTPLLLADGLREGEGGWLLFEFLEGAESLAQAWQRVESLPLLADEQQQVLAEALSAIAQMHGQGVWQEDLHLDNLLRHGAKLYLIDGAGVCVEQAGKALSRQKVLENLGVFFAQLPKSFAPFIEELLVHYLLNNAEHALPLEALLKQVEKIRGWRLKDFLAKVGRDCTLFSVRSGPFALRAIRREEEVALLPVLAQADALLDRGHLYKTGGAASVGRVEAGGRTLVVKRYNIKGFTHWLKRFWRPSRAWHSWREGNRLAFLGIATPRPLAVLERRFCWLRSRAYLVTEYLAGPDIIERFAPYVESGAAPEAELLALDQLFIELIGERISHGDFKGHNLFWHEGRWALIDLDSMHQHRSNHSFAPAYARDRARFMRNWPENSALYRVIDARLPKTIASAH</sequence>
<dbReference type="STRING" id="46677.AWM79_19860"/>
<reference evidence="1 2" key="1">
    <citation type="submission" date="2016-01" db="EMBL/GenBank/DDBJ databases">
        <authorList>
            <person name="McClelland M."/>
            <person name="Jain A."/>
            <person name="Saraogi P."/>
            <person name="Mendelson R."/>
            <person name="Westerman R."/>
            <person name="SanMiguel P."/>
            <person name="Csonka L."/>
        </authorList>
    </citation>
    <scope>NUCLEOTIDE SEQUENCE [LARGE SCALE GENOMIC DNA]</scope>
    <source>
        <strain evidence="1 2">NCPPB 2472</strain>
    </source>
</reference>
<keyword evidence="1" id="KW-0418">Kinase</keyword>
<dbReference type="RefSeq" id="WP_017133373.1">
    <property type="nucleotide sequence ID" value="NZ_CP014135.1"/>
</dbReference>
<keyword evidence="1" id="KW-0808">Transferase</keyword>
<gene>
    <name evidence="1" type="ORF">AWM79_19860</name>
</gene>
<protein>
    <submittedName>
        <fullName evidence="1">Serine/threonine protein kinase</fullName>
    </submittedName>
</protein>
<evidence type="ECO:0000313" key="2">
    <source>
        <dbReference type="Proteomes" id="UP000063229"/>
    </source>
</evidence>
<dbReference type="InterPro" id="IPR011009">
    <property type="entry name" value="Kinase-like_dom_sf"/>
</dbReference>
<organism evidence="1 2">
    <name type="scientific">Pseudomonas agarici</name>
    <dbReference type="NCBI Taxonomy" id="46677"/>
    <lineage>
        <taxon>Bacteria</taxon>
        <taxon>Pseudomonadati</taxon>
        <taxon>Pseudomonadota</taxon>
        <taxon>Gammaproteobacteria</taxon>
        <taxon>Pseudomonadales</taxon>
        <taxon>Pseudomonadaceae</taxon>
        <taxon>Pseudomonas</taxon>
    </lineage>
</organism>
<dbReference type="SUPFAM" id="SSF56112">
    <property type="entry name" value="Protein kinase-like (PK-like)"/>
    <property type="match status" value="2"/>
</dbReference>
<name>A0A0X1T5S8_PSEAA</name>
<keyword evidence="2" id="KW-1185">Reference proteome</keyword>
<keyword evidence="1" id="KW-0723">Serine/threonine-protein kinase</keyword>
<proteinExistence type="predicted"/>
<dbReference type="Pfam" id="PF06293">
    <property type="entry name" value="Kdo"/>
    <property type="match status" value="2"/>
</dbReference>
<dbReference type="AlphaFoldDB" id="A0A0X1T5S8"/>
<evidence type="ECO:0000313" key="1">
    <source>
        <dbReference type="EMBL" id="AMB87428.1"/>
    </source>
</evidence>
<accession>A0A0X1T5S8</accession>
<dbReference type="Proteomes" id="UP000063229">
    <property type="component" value="Chromosome"/>
</dbReference>
<dbReference type="OrthoDB" id="8532943at2"/>
<dbReference type="EMBL" id="CP014135">
    <property type="protein sequence ID" value="AMB87428.1"/>
    <property type="molecule type" value="Genomic_DNA"/>
</dbReference>